<feature type="domain" description="Rab-GAP TBC" evidence="2">
    <location>
        <begin position="1"/>
        <end position="36"/>
    </location>
</feature>
<protein>
    <recommendedName>
        <fullName evidence="2">Rab-GAP TBC domain-containing protein</fullName>
    </recommendedName>
</protein>
<feature type="transmembrane region" description="Helical" evidence="1">
    <location>
        <begin position="40"/>
        <end position="60"/>
    </location>
</feature>
<dbReference type="eggNOG" id="KOG1102">
    <property type="taxonomic scope" value="Eukaryota"/>
</dbReference>
<organism evidence="3 4">
    <name type="scientific">Setaria italica</name>
    <name type="common">Foxtail millet</name>
    <name type="synonym">Panicum italicum</name>
    <dbReference type="NCBI Taxonomy" id="4555"/>
    <lineage>
        <taxon>Eukaryota</taxon>
        <taxon>Viridiplantae</taxon>
        <taxon>Streptophyta</taxon>
        <taxon>Embryophyta</taxon>
        <taxon>Tracheophyta</taxon>
        <taxon>Spermatophyta</taxon>
        <taxon>Magnoliopsida</taxon>
        <taxon>Liliopsida</taxon>
        <taxon>Poales</taxon>
        <taxon>Poaceae</taxon>
        <taxon>PACMAD clade</taxon>
        <taxon>Panicoideae</taxon>
        <taxon>Panicodae</taxon>
        <taxon>Paniceae</taxon>
        <taxon>Cenchrinae</taxon>
        <taxon>Setaria</taxon>
    </lineage>
</organism>
<keyword evidence="4" id="KW-1185">Reference proteome</keyword>
<accession>K3YNK2</accession>
<dbReference type="PANTHER" id="PTHR47219:SF9">
    <property type="entry name" value="GTPASE ACTIVATING PROTEIN AND CENTROSOME-ASSOCIATED, ISOFORM B"/>
    <property type="match status" value="1"/>
</dbReference>
<dbReference type="AlphaFoldDB" id="K3YNK2"/>
<sequence length="89" mass="10581">MITPSMYARQWFITVFAYSFLFHLTLRVWDVFLYEGIKVVFQFVLALLRFCHDGLLLQALRNSPRSRLIQMFYCQFPLHLRSSGVLQSS</sequence>
<keyword evidence="1" id="KW-0812">Transmembrane</keyword>
<dbReference type="InParanoid" id="K3YNK2"/>
<dbReference type="EMBL" id="AGNK02003831">
    <property type="status" value="NOT_ANNOTATED_CDS"/>
    <property type="molecule type" value="Genomic_DNA"/>
</dbReference>
<dbReference type="PROSITE" id="PS50086">
    <property type="entry name" value="TBC_RABGAP"/>
    <property type="match status" value="1"/>
</dbReference>
<dbReference type="Pfam" id="PF00566">
    <property type="entry name" value="RabGAP-TBC"/>
    <property type="match status" value="1"/>
</dbReference>
<evidence type="ECO:0000256" key="1">
    <source>
        <dbReference type="SAM" id="Phobius"/>
    </source>
</evidence>
<feature type="transmembrane region" description="Helical" evidence="1">
    <location>
        <begin position="12"/>
        <end position="34"/>
    </location>
</feature>
<evidence type="ECO:0000313" key="4">
    <source>
        <dbReference type="Proteomes" id="UP000004995"/>
    </source>
</evidence>
<evidence type="ECO:0000259" key="2">
    <source>
        <dbReference type="PROSITE" id="PS50086"/>
    </source>
</evidence>
<dbReference type="EnsemblPlants" id="KQL01757">
    <property type="protein sequence ID" value="KQL01757"/>
    <property type="gene ID" value="SETIT_015844mg"/>
</dbReference>
<keyword evidence="1" id="KW-0472">Membrane</keyword>
<keyword evidence="1" id="KW-1133">Transmembrane helix</keyword>
<dbReference type="InterPro" id="IPR000195">
    <property type="entry name" value="Rab-GAP-TBC_dom"/>
</dbReference>
<dbReference type="STRING" id="4555.K3YNK2"/>
<reference evidence="4" key="1">
    <citation type="journal article" date="2012" name="Nat. Biotechnol.">
        <title>Reference genome sequence of the model plant Setaria.</title>
        <authorList>
            <person name="Bennetzen J.L."/>
            <person name="Schmutz J."/>
            <person name="Wang H."/>
            <person name="Percifield R."/>
            <person name="Hawkins J."/>
            <person name="Pontaroli A.C."/>
            <person name="Estep M."/>
            <person name="Feng L."/>
            <person name="Vaughn J.N."/>
            <person name="Grimwood J."/>
            <person name="Jenkins J."/>
            <person name="Barry K."/>
            <person name="Lindquist E."/>
            <person name="Hellsten U."/>
            <person name="Deshpande S."/>
            <person name="Wang X."/>
            <person name="Wu X."/>
            <person name="Mitros T."/>
            <person name="Triplett J."/>
            <person name="Yang X."/>
            <person name="Ye C.Y."/>
            <person name="Mauro-Herrera M."/>
            <person name="Wang L."/>
            <person name="Li P."/>
            <person name="Sharma M."/>
            <person name="Sharma R."/>
            <person name="Ronald P.C."/>
            <person name="Panaud O."/>
            <person name="Kellogg E.A."/>
            <person name="Brutnell T.P."/>
            <person name="Doust A.N."/>
            <person name="Tuskan G.A."/>
            <person name="Rokhsar D."/>
            <person name="Devos K.M."/>
        </authorList>
    </citation>
    <scope>NUCLEOTIDE SEQUENCE [LARGE SCALE GENOMIC DNA]</scope>
    <source>
        <strain evidence="4">cv. Yugu1</strain>
    </source>
</reference>
<evidence type="ECO:0000313" key="3">
    <source>
        <dbReference type="EnsemblPlants" id="KQL01757"/>
    </source>
</evidence>
<dbReference type="Gene3D" id="1.10.472.80">
    <property type="entry name" value="Ypt/Rab-GAP domain of gyp1p, domain 3"/>
    <property type="match status" value="1"/>
</dbReference>
<reference evidence="3" key="2">
    <citation type="submission" date="2018-08" db="UniProtKB">
        <authorList>
            <consortium name="EnsemblPlants"/>
        </authorList>
    </citation>
    <scope>IDENTIFICATION</scope>
    <source>
        <strain evidence="3">Yugu1</strain>
    </source>
</reference>
<dbReference type="SUPFAM" id="SSF47923">
    <property type="entry name" value="Ypt/Rab-GAP domain of gyp1p"/>
    <property type="match status" value="1"/>
</dbReference>
<dbReference type="InterPro" id="IPR035969">
    <property type="entry name" value="Rab-GAP_TBC_sf"/>
</dbReference>
<dbReference type="HOGENOM" id="CLU_2458988_0_0_1"/>
<dbReference type="PANTHER" id="PTHR47219">
    <property type="entry name" value="RAB GTPASE-ACTIVATING PROTEIN 1-LIKE"/>
    <property type="match status" value="1"/>
</dbReference>
<dbReference type="Gramene" id="KQL01757">
    <property type="protein sequence ID" value="KQL01757"/>
    <property type="gene ID" value="SETIT_015844mg"/>
</dbReference>
<proteinExistence type="predicted"/>
<dbReference type="InterPro" id="IPR050302">
    <property type="entry name" value="Rab_GAP_TBC_domain"/>
</dbReference>
<name>K3YNK2_SETIT</name>
<dbReference type="Proteomes" id="UP000004995">
    <property type="component" value="Unassembled WGS sequence"/>
</dbReference>